<dbReference type="InterPro" id="IPR002104">
    <property type="entry name" value="Integrase_catalytic"/>
</dbReference>
<dbReference type="PROSITE" id="PS51900">
    <property type="entry name" value="CB"/>
    <property type="match status" value="1"/>
</dbReference>
<keyword evidence="3 5" id="KW-0238">DNA-binding</keyword>
<name>A0A1I3WRD7_9HYPH</name>
<accession>A0A1I3WRD7</accession>
<dbReference type="Gene3D" id="3.30.160.390">
    <property type="entry name" value="Integrase, DNA-binding domain"/>
    <property type="match status" value="1"/>
</dbReference>
<dbReference type="Proteomes" id="UP000198755">
    <property type="component" value="Unassembled WGS sequence"/>
</dbReference>
<dbReference type="InterPro" id="IPR050808">
    <property type="entry name" value="Phage_Integrase"/>
</dbReference>
<evidence type="ECO:0000256" key="3">
    <source>
        <dbReference type="ARBA" id="ARBA00023125"/>
    </source>
</evidence>
<comment type="similarity">
    <text evidence="1">Belongs to the 'phage' integrase family.</text>
</comment>
<dbReference type="InterPro" id="IPR053876">
    <property type="entry name" value="Phage_int_M"/>
</dbReference>
<dbReference type="InterPro" id="IPR038488">
    <property type="entry name" value="Integrase_DNA-bd_sf"/>
</dbReference>
<protein>
    <submittedName>
        <fullName evidence="8">Integrase</fullName>
    </submittedName>
</protein>
<dbReference type="PANTHER" id="PTHR30629">
    <property type="entry name" value="PROPHAGE INTEGRASE"/>
    <property type="match status" value="1"/>
</dbReference>
<sequence>MGRSLNRLSARTAATIATPGRHADGGGLYLVITKSGARKWAFMFVRASKRVEMGLGSARDVSLATARQKATAARSLLAGGLDPLEAKRTLPDKRRFRSFGEAADDYIAAHEPGWRNAKHAAQWRMTLTEYAKPLRSMPVEQVDTAAVLATLQPLWRAKPETASRLRGRIEAVIDAARAYGDIEQGVPNPARWKGHLDNLLPKPEILRRGHHAAMPFGDVPAFLERLRSYGGVTASAIQFLILTAARSGEVFGATWSEIDHDARVWTIPAGRMKGGREHRVPLSQEAIRIIEEMGAARTCEFIFPGRSGRGPLSTMAFDMVLRRMNAGATVHGFRSSFRDWCGEKTSFPREVAEAALAHVSGDATERAYRRGDALEKRRELMEFWANFCNPPENDILTPLLRRA</sequence>
<evidence type="ECO:0000259" key="6">
    <source>
        <dbReference type="PROSITE" id="PS51898"/>
    </source>
</evidence>
<feature type="domain" description="Core-binding (CB)" evidence="7">
    <location>
        <begin position="97"/>
        <end position="177"/>
    </location>
</feature>
<dbReference type="InterPro" id="IPR013762">
    <property type="entry name" value="Integrase-like_cat_sf"/>
</dbReference>
<dbReference type="PROSITE" id="PS51898">
    <property type="entry name" value="TYR_RECOMBINASE"/>
    <property type="match status" value="1"/>
</dbReference>
<keyword evidence="4" id="KW-0233">DNA recombination</keyword>
<dbReference type="Pfam" id="PF13356">
    <property type="entry name" value="Arm-DNA-bind_3"/>
    <property type="match status" value="1"/>
</dbReference>
<dbReference type="SUPFAM" id="SSF56349">
    <property type="entry name" value="DNA breaking-rejoining enzymes"/>
    <property type="match status" value="1"/>
</dbReference>
<dbReference type="STRING" id="1612308.SAMN05444581_10286"/>
<evidence type="ECO:0000256" key="1">
    <source>
        <dbReference type="ARBA" id="ARBA00008857"/>
    </source>
</evidence>
<dbReference type="Pfam" id="PF00589">
    <property type="entry name" value="Phage_integrase"/>
    <property type="match status" value="1"/>
</dbReference>
<evidence type="ECO:0000256" key="5">
    <source>
        <dbReference type="PROSITE-ProRule" id="PRU01248"/>
    </source>
</evidence>
<reference evidence="8 9" key="1">
    <citation type="submission" date="2016-10" db="EMBL/GenBank/DDBJ databases">
        <authorList>
            <person name="de Groot N.N."/>
        </authorList>
    </citation>
    <scope>NUCLEOTIDE SEQUENCE [LARGE SCALE GENOMIC DNA]</scope>
    <source>
        <strain evidence="8 9">NE2</strain>
    </source>
</reference>
<dbReference type="GO" id="GO:0003677">
    <property type="term" value="F:DNA binding"/>
    <property type="evidence" value="ECO:0007669"/>
    <property type="project" value="UniProtKB-UniRule"/>
</dbReference>
<dbReference type="OrthoDB" id="9795573at2"/>
<dbReference type="EMBL" id="FOSN01000002">
    <property type="protein sequence ID" value="SFK10078.1"/>
    <property type="molecule type" value="Genomic_DNA"/>
</dbReference>
<gene>
    <name evidence="8" type="ORF">SAMN05444581_10286</name>
</gene>
<dbReference type="InterPro" id="IPR011010">
    <property type="entry name" value="DNA_brk_join_enz"/>
</dbReference>
<evidence type="ECO:0000313" key="8">
    <source>
        <dbReference type="EMBL" id="SFK10078.1"/>
    </source>
</evidence>
<dbReference type="CDD" id="cd00801">
    <property type="entry name" value="INT_P4_C"/>
    <property type="match status" value="1"/>
</dbReference>
<keyword evidence="9" id="KW-1185">Reference proteome</keyword>
<evidence type="ECO:0000256" key="2">
    <source>
        <dbReference type="ARBA" id="ARBA00022908"/>
    </source>
</evidence>
<keyword evidence="2" id="KW-0229">DNA integration</keyword>
<evidence type="ECO:0000259" key="7">
    <source>
        <dbReference type="PROSITE" id="PS51900"/>
    </source>
</evidence>
<dbReference type="InterPro" id="IPR010998">
    <property type="entry name" value="Integrase_recombinase_N"/>
</dbReference>
<proteinExistence type="inferred from homology"/>
<feature type="domain" description="Tyr recombinase" evidence="6">
    <location>
        <begin position="201"/>
        <end position="381"/>
    </location>
</feature>
<dbReference type="GO" id="GO:0006310">
    <property type="term" value="P:DNA recombination"/>
    <property type="evidence" value="ECO:0007669"/>
    <property type="project" value="UniProtKB-KW"/>
</dbReference>
<dbReference type="Gene3D" id="1.10.150.130">
    <property type="match status" value="1"/>
</dbReference>
<dbReference type="AlphaFoldDB" id="A0A1I3WRD7"/>
<dbReference type="InterPro" id="IPR025166">
    <property type="entry name" value="Integrase_DNA_bind_dom"/>
</dbReference>
<organism evidence="8 9">
    <name type="scientific">Methylocapsa palsarum</name>
    <dbReference type="NCBI Taxonomy" id="1612308"/>
    <lineage>
        <taxon>Bacteria</taxon>
        <taxon>Pseudomonadati</taxon>
        <taxon>Pseudomonadota</taxon>
        <taxon>Alphaproteobacteria</taxon>
        <taxon>Hyphomicrobiales</taxon>
        <taxon>Beijerinckiaceae</taxon>
        <taxon>Methylocapsa</taxon>
    </lineage>
</organism>
<evidence type="ECO:0000313" key="9">
    <source>
        <dbReference type="Proteomes" id="UP000198755"/>
    </source>
</evidence>
<dbReference type="InterPro" id="IPR044068">
    <property type="entry name" value="CB"/>
</dbReference>
<dbReference type="Gene3D" id="1.10.443.10">
    <property type="entry name" value="Intergrase catalytic core"/>
    <property type="match status" value="1"/>
</dbReference>
<dbReference type="RefSeq" id="WP_091677875.1">
    <property type="nucleotide sequence ID" value="NZ_FOSN01000002.1"/>
</dbReference>
<dbReference type="GO" id="GO:0015074">
    <property type="term" value="P:DNA integration"/>
    <property type="evidence" value="ECO:0007669"/>
    <property type="project" value="UniProtKB-KW"/>
</dbReference>
<evidence type="ECO:0000256" key="4">
    <source>
        <dbReference type="ARBA" id="ARBA00023172"/>
    </source>
</evidence>
<dbReference type="PANTHER" id="PTHR30629:SF2">
    <property type="entry name" value="PROPHAGE INTEGRASE INTS-RELATED"/>
    <property type="match status" value="1"/>
</dbReference>
<dbReference type="Pfam" id="PF22022">
    <property type="entry name" value="Phage_int_M"/>
    <property type="match status" value="1"/>
</dbReference>